<gene>
    <name evidence="1" type="ORF">ACJDT4_21240</name>
</gene>
<organism evidence="1 2">
    <name type="scientific">Clostridium neuense</name>
    <dbReference type="NCBI Taxonomy" id="1728934"/>
    <lineage>
        <taxon>Bacteria</taxon>
        <taxon>Bacillati</taxon>
        <taxon>Bacillota</taxon>
        <taxon>Clostridia</taxon>
        <taxon>Eubacteriales</taxon>
        <taxon>Clostridiaceae</taxon>
        <taxon>Clostridium</taxon>
    </lineage>
</organism>
<dbReference type="GO" id="GO:0016787">
    <property type="term" value="F:hydrolase activity"/>
    <property type="evidence" value="ECO:0007669"/>
    <property type="project" value="UniProtKB-KW"/>
</dbReference>
<keyword evidence="1" id="KW-0378">Hydrolase</keyword>
<proteinExistence type="predicted"/>
<dbReference type="EMBL" id="JBJIAA010000022">
    <property type="protein sequence ID" value="MFL0252936.1"/>
    <property type="molecule type" value="Genomic_DNA"/>
</dbReference>
<sequence>MKYNGLVLDIDEFKFLNKDELINKFKMLKCLIDRDVPVVLYTDGNGELVENIMRDLNIKEPAIIMEGAKVYSPFKGEYNFEFHLAIKTTKELCFWAKKRNIGFRIITSKGEIDYEKWLVGVKSFLYTCDMGECPNVLEIIMDISEEEHNELLKFISQNYLECYSHVCENKVILKNLRVDKGMALRCLAKKKKWKLKDFIAIGEYPKDVSLFEEVGLGISIEEDGETIKNIEKSNKMNVLKECVSNYF</sequence>
<dbReference type="InterPro" id="IPR023214">
    <property type="entry name" value="HAD_sf"/>
</dbReference>
<dbReference type="Proteomes" id="UP001623592">
    <property type="component" value="Unassembled WGS sequence"/>
</dbReference>
<dbReference type="RefSeq" id="WP_406789595.1">
    <property type="nucleotide sequence ID" value="NZ_JBJIAA010000022.1"/>
</dbReference>
<accession>A0ABW8TK61</accession>
<protein>
    <submittedName>
        <fullName evidence="1">HAD hydrolase family protein</fullName>
    </submittedName>
</protein>
<name>A0ABW8TK61_9CLOT</name>
<dbReference type="PANTHER" id="PTHR10000">
    <property type="entry name" value="PHOSPHOSERINE PHOSPHATASE"/>
    <property type="match status" value="1"/>
</dbReference>
<dbReference type="InterPro" id="IPR036412">
    <property type="entry name" value="HAD-like_sf"/>
</dbReference>
<dbReference type="Gene3D" id="3.40.50.1000">
    <property type="entry name" value="HAD superfamily/HAD-like"/>
    <property type="match status" value="2"/>
</dbReference>
<dbReference type="Pfam" id="PF08282">
    <property type="entry name" value="Hydrolase_3"/>
    <property type="match status" value="1"/>
</dbReference>
<reference evidence="1 2" key="1">
    <citation type="submission" date="2024-11" db="EMBL/GenBank/DDBJ databases">
        <authorList>
            <person name="Heng Y.C."/>
            <person name="Lim A.C.H."/>
            <person name="Lee J.K.Y."/>
            <person name="Kittelmann S."/>
        </authorList>
    </citation>
    <scope>NUCLEOTIDE SEQUENCE [LARGE SCALE GENOMIC DNA]</scope>
    <source>
        <strain evidence="1 2">WILCCON 0114</strain>
    </source>
</reference>
<comment type="caution">
    <text evidence="1">The sequence shown here is derived from an EMBL/GenBank/DDBJ whole genome shotgun (WGS) entry which is preliminary data.</text>
</comment>
<dbReference type="SUPFAM" id="SSF56784">
    <property type="entry name" value="HAD-like"/>
    <property type="match status" value="1"/>
</dbReference>
<evidence type="ECO:0000313" key="2">
    <source>
        <dbReference type="Proteomes" id="UP001623592"/>
    </source>
</evidence>
<dbReference type="PANTHER" id="PTHR10000:SF8">
    <property type="entry name" value="HAD SUPERFAMILY HYDROLASE-LIKE, TYPE 3"/>
    <property type="match status" value="1"/>
</dbReference>
<keyword evidence="2" id="KW-1185">Reference proteome</keyword>
<evidence type="ECO:0000313" key="1">
    <source>
        <dbReference type="EMBL" id="MFL0252936.1"/>
    </source>
</evidence>